<dbReference type="Proteomes" id="UP001219525">
    <property type="component" value="Unassembled WGS sequence"/>
</dbReference>
<feature type="compositionally biased region" description="Basic and acidic residues" evidence="1">
    <location>
        <begin position="114"/>
        <end position="129"/>
    </location>
</feature>
<keyword evidence="3" id="KW-1185">Reference proteome</keyword>
<dbReference type="EMBL" id="JARJCW010000030">
    <property type="protein sequence ID" value="KAJ7209489.1"/>
    <property type="molecule type" value="Genomic_DNA"/>
</dbReference>
<feature type="compositionally biased region" description="Low complexity" evidence="1">
    <location>
        <begin position="303"/>
        <end position="312"/>
    </location>
</feature>
<evidence type="ECO:0000256" key="1">
    <source>
        <dbReference type="SAM" id="MobiDB-lite"/>
    </source>
</evidence>
<reference evidence="2" key="1">
    <citation type="submission" date="2023-03" db="EMBL/GenBank/DDBJ databases">
        <title>Massive genome expansion in bonnet fungi (Mycena s.s.) driven by repeated elements and novel gene families across ecological guilds.</title>
        <authorList>
            <consortium name="Lawrence Berkeley National Laboratory"/>
            <person name="Harder C.B."/>
            <person name="Miyauchi S."/>
            <person name="Viragh M."/>
            <person name="Kuo A."/>
            <person name="Thoen E."/>
            <person name="Andreopoulos B."/>
            <person name="Lu D."/>
            <person name="Skrede I."/>
            <person name="Drula E."/>
            <person name="Henrissat B."/>
            <person name="Morin E."/>
            <person name="Kohler A."/>
            <person name="Barry K."/>
            <person name="LaButti K."/>
            <person name="Morin E."/>
            <person name="Salamov A."/>
            <person name="Lipzen A."/>
            <person name="Mereny Z."/>
            <person name="Hegedus B."/>
            <person name="Baldrian P."/>
            <person name="Stursova M."/>
            <person name="Weitz H."/>
            <person name="Taylor A."/>
            <person name="Grigoriev I.V."/>
            <person name="Nagy L.G."/>
            <person name="Martin F."/>
            <person name="Kauserud H."/>
        </authorList>
    </citation>
    <scope>NUCLEOTIDE SEQUENCE</scope>
    <source>
        <strain evidence="2">9144</strain>
    </source>
</reference>
<feature type="compositionally biased region" description="Pro residues" evidence="1">
    <location>
        <begin position="421"/>
        <end position="430"/>
    </location>
</feature>
<gene>
    <name evidence="2" type="ORF">GGX14DRAFT_451663</name>
</gene>
<accession>A0AAD6YB63</accession>
<comment type="caution">
    <text evidence="2">The sequence shown here is derived from an EMBL/GenBank/DDBJ whole genome shotgun (WGS) entry which is preliminary data.</text>
</comment>
<evidence type="ECO:0000313" key="2">
    <source>
        <dbReference type="EMBL" id="KAJ7209489.1"/>
    </source>
</evidence>
<feature type="compositionally biased region" description="Polar residues" evidence="1">
    <location>
        <begin position="559"/>
        <end position="573"/>
    </location>
</feature>
<dbReference type="InterPro" id="IPR036390">
    <property type="entry name" value="WH_DNA-bd_sf"/>
</dbReference>
<feature type="compositionally biased region" description="Basic and acidic residues" evidence="1">
    <location>
        <begin position="443"/>
        <end position="462"/>
    </location>
</feature>
<feature type="compositionally biased region" description="Polar residues" evidence="1">
    <location>
        <begin position="384"/>
        <end position="400"/>
    </location>
</feature>
<name>A0AAD6YB63_9AGAR</name>
<feature type="compositionally biased region" description="Basic and acidic residues" evidence="1">
    <location>
        <begin position="318"/>
        <end position="351"/>
    </location>
</feature>
<protein>
    <submittedName>
        <fullName evidence="2">Uncharacterized protein</fullName>
    </submittedName>
</protein>
<dbReference type="SUPFAM" id="SSF46785">
    <property type="entry name" value="Winged helix' DNA-binding domain"/>
    <property type="match status" value="1"/>
</dbReference>
<feature type="compositionally biased region" description="Basic and acidic residues" evidence="1">
    <location>
        <begin position="499"/>
        <end position="518"/>
    </location>
</feature>
<dbReference type="Gene3D" id="1.10.10.2670">
    <property type="entry name" value="E3 ubiquitin-protein ligase"/>
    <property type="match status" value="1"/>
</dbReference>
<feature type="compositionally biased region" description="Polar residues" evidence="1">
    <location>
        <begin position="613"/>
        <end position="629"/>
    </location>
</feature>
<organism evidence="2 3">
    <name type="scientific">Mycena pura</name>
    <dbReference type="NCBI Taxonomy" id="153505"/>
    <lineage>
        <taxon>Eukaryota</taxon>
        <taxon>Fungi</taxon>
        <taxon>Dikarya</taxon>
        <taxon>Basidiomycota</taxon>
        <taxon>Agaricomycotina</taxon>
        <taxon>Agaricomycetes</taxon>
        <taxon>Agaricomycetidae</taxon>
        <taxon>Agaricales</taxon>
        <taxon>Marasmiineae</taxon>
        <taxon>Mycenaceae</taxon>
        <taxon>Mycena</taxon>
    </lineage>
</organism>
<proteinExistence type="predicted"/>
<dbReference type="InterPro" id="IPR042065">
    <property type="entry name" value="E3_ELL-like"/>
</dbReference>
<feature type="region of interest" description="Disordered" evidence="1">
    <location>
        <begin position="1"/>
        <end position="23"/>
    </location>
</feature>
<sequence length="726" mass="80021">MSLPANVKVSVQGHSRPGDPLHSVPKQAMIVRMSAETLDALQATPHMEFTFGPESGIKIGDTFFPMRALKENAPHDLYLRASSAAKPLAPLKLHANITGKFTVERDLGKVQDDIRSARSGAEKSRKERTTVMLDTPPPDLSSSAQTSKRRKTPAAANSLFRRPVSQPRPLASTRAPSPLPPVSPSPERTAVIKALAVKERSFDELFSLMPGEDDGQKRKRNLMQLLNQLAEQPNPAKSPSRWRLKPASWVEVRPYEWSDLTEQERTAVARTARLTFSNLNIPQSDPLWEHVVYRKNAESSLVTSAASSSNASPTVKTEVQKRGVSSKEAKEKKMKHKVDPKAEILMRDESKPVASASSATTRKEADDSFTAQRKLPGSGFRLSRASSGDSQNPSLSNTVVRTKPIDVRTNREPPRASLPARPAPPIPPPLQEKKAAPPRIKKKETGPEGGREQGVEFDGKEPLKRKKPSQDIDGSDSTSVAKRRKTDGLVPIPTPRDLTLPKKPEATKSRPLRNKADISDEPPIRQSQKSRNDDSSLPARPVTGSGSSLKQAHLESHSNAKNSNPAHRSSTSGPRRRERRSPIYTSSEDEGQTSPSVRKDPATLPTPPATTAHSLNRSRGQQLSASSRPLPTDRDGLRARYNATYRKYLSSYQQLFAQQCKLESLLNGRDESSISDSEGDVEVLSPEETSKLKADYKRWEKELQNIRNLFAPTETSGLKSEEQVAR</sequence>
<feature type="region of interest" description="Disordered" evidence="1">
    <location>
        <begin position="114"/>
        <end position="187"/>
    </location>
</feature>
<evidence type="ECO:0000313" key="3">
    <source>
        <dbReference type="Proteomes" id="UP001219525"/>
    </source>
</evidence>
<feature type="region of interest" description="Disordered" evidence="1">
    <location>
        <begin position="303"/>
        <end position="638"/>
    </location>
</feature>
<dbReference type="AlphaFoldDB" id="A0AAD6YB63"/>
<feature type="compositionally biased region" description="Basic and acidic residues" evidence="1">
    <location>
        <begin position="403"/>
        <end position="414"/>
    </location>
</feature>